<comment type="caution">
    <text evidence="2">The sequence shown here is derived from an EMBL/GenBank/DDBJ whole genome shotgun (WGS) entry which is preliminary data.</text>
</comment>
<sequence length="121" mass="13675">MEQNRKRRGWKLVTSIYRPAKPSSTVQYSSNRVKPSQSSPSTASVGYLVDQDFVTSQPKPKVSFIVPDNGRNSYGQIDNSFGASAGDENVDLKAASYIATVQERFKLERINSERKKYQDMY</sequence>
<dbReference type="PANTHER" id="PTHR36030:SF1">
    <property type="entry name" value="CALMODULIN-BINDING DOMAIN-CONTAINING PROTEIN"/>
    <property type="match status" value="1"/>
</dbReference>
<protein>
    <submittedName>
        <fullName evidence="2">Uncharacterized protein</fullName>
    </submittedName>
</protein>
<dbReference type="EMBL" id="JBBPBK010000013">
    <property type="protein sequence ID" value="KAK9272944.1"/>
    <property type="molecule type" value="Genomic_DNA"/>
</dbReference>
<keyword evidence="3" id="KW-1185">Reference proteome</keyword>
<gene>
    <name evidence="2" type="ORF">L1049_003323</name>
</gene>
<reference evidence="2 3" key="1">
    <citation type="journal article" date="2024" name="Plant J.">
        <title>Genome sequences and population genomics reveal climatic adaptation and genomic divergence between two closely related sweetgum species.</title>
        <authorList>
            <person name="Xu W.Q."/>
            <person name="Ren C.Q."/>
            <person name="Zhang X.Y."/>
            <person name="Comes H.P."/>
            <person name="Liu X.H."/>
            <person name="Li Y.G."/>
            <person name="Kettle C.J."/>
            <person name="Jalonen R."/>
            <person name="Gaisberger H."/>
            <person name="Ma Y.Z."/>
            <person name="Qiu Y.X."/>
        </authorList>
    </citation>
    <scope>NUCLEOTIDE SEQUENCE [LARGE SCALE GENOMIC DNA]</scope>
    <source>
        <strain evidence="2">Hangzhou</strain>
    </source>
</reference>
<dbReference type="PANTHER" id="PTHR36030">
    <property type="entry name" value="CALMODULIN-BINDING DOMAIN-CONTAINING PROTEIN"/>
    <property type="match status" value="1"/>
</dbReference>
<dbReference type="AlphaFoldDB" id="A0AAP0NMG8"/>
<evidence type="ECO:0000313" key="3">
    <source>
        <dbReference type="Proteomes" id="UP001415857"/>
    </source>
</evidence>
<name>A0AAP0NMG8_LIQFO</name>
<evidence type="ECO:0000313" key="2">
    <source>
        <dbReference type="EMBL" id="KAK9272944.1"/>
    </source>
</evidence>
<accession>A0AAP0NMG8</accession>
<proteinExistence type="predicted"/>
<evidence type="ECO:0000256" key="1">
    <source>
        <dbReference type="SAM" id="MobiDB-lite"/>
    </source>
</evidence>
<organism evidence="2 3">
    <name type="scientific">Liquidambar formosana</name>
    <name type="common">Formosan gum</name>
    <dbReference type="NCBI Taxonomy" id="63359"/>
    <lineage>
        <taxon>Eukaryota</taxon>
        <taxon>Viridiplantae</taxon>
        <taxon>Streptophyta</taxon>
        <taxon>Embryophyta</taxon>
        <taxon>Tracheophyta</taxon>
        <taxon>Spermatophyta</taxon>
        <taxon>Magnoliopsida</taxon>
        <taxon>eudicotyledons</taxon>
        <taxon>Gunneridae</taxon>
        <taxon>Pentapetalae</taxon>
        <taxon>Saxifragales</taxon>
        <taxon>Altingiaceae</taxon>
        <taxon>Liquidambar</taxon>
    </lineage>
</organism>
<feature type="region of interest" description="Disordered" evidence="1">
    <location>
        <begin position="23"/>
        <end position="43"/>
    </location>
</feature>
<dbReference type="Proteomes" id="UP001415857">
    <property type="component" value="Unassembled WGS sequence"/>
</dbReference>